<dbReference type="EMBL" id="QAGV01000011">
    <property type="protein sequence ID" value="PTR94710.1"/>
    <property type="molecule type" value="Genomic_DNA"/>
</dbReference>
<name>A0ABD6XGB2_9LACO</name>
<keyword evidence="1" id="KW-0175">Coiled coil</keyword>
<proteinExistence type="predicted"/>
<organism evidence="3 4">
    <name type="scientific">Ligilactobacillus salivarius</name>
    <dbReference type="NCBI Taxonomy" id="1624"/>
    <lineage>
        <taxon>Bacteria</taxon>
        <taxon>Bacillati</taxon>
        <taxon>Bacillota</taxon>
        <taxon>Bacilli</taxon>
        <taxon>Lactobacillales</taxon>
        <taxon>Lactobacillaceae</taxon>
        <taxon>Ligilactobacillus</taxon>
    </lineage>
</organism>
<dbReference type="Proteomes" id="UP000244552">
    <property type="component" value="Unassembled WGS sequence"/>
</dbReference>
<feature type="coiled-coil region" evidence="1">
    <location>
        <begin position="274"/>
        <end position="331"/>
    </location>
</feature>
<evidence type="ECO:0000313" key="3">
    <source>
        <dbReference type="EMBL" id="PTR94710.1"/>
    </source>
</evidence>
<feature type="domain" description="Phage conserved hypothetical protein C-terminal" evidence="2">
    <location>
        <begin position="158"/>
        <end position="229"/>
    </location>
</feature>
<evidence type="ECO:0000259" key="2">
    <source>
        <dbReference type="Pfam" id="PF09524"/>
    </source>
</evidence>
<sequence length="337" mass="40246">MSKLITNEEPVMVISPKLAVLLGDADKAIILQQIDYWLDHSNNIRDGHKWVYNSVADWKRHFPWISTSTITRKLKSLEDQGLLITGNYNKRKFDKTKWYRIDYDEFKKIEKAFSQNDQTIMSFWVNGVSQNDKTNTRDYTENNTDTYNSNEFDYNEFIEWFNKLADKDLKNTEINRQYIKDLLNDGYTKDDIVNVIEYKVNEWKNSEKMNMYLRFSTLLSPNNFERYLQDAKEFLPSEPQEKRKRKVPLKEKERDPIDEQIHQGKLFLENFPDNEVIKAELKKLEQIRDELNKIDEQIYGGKLFLSEHPDNEAIKKGIEKLEQQRQDMIEKAMILSE</sequence>
<dbReference type="InterPro" id="IPR011741">
    <property type="entry name" value="Phg_2220_C"/>
</dbReference>
<protein>
    <recommendedName>
        <fullName evidence="2">Phage conserved hypothetical protein C-terminal domain-containing protein</fullName>
    </recommendedName>
</protein>
<comment type="caution">
    <text evidence="3">The sequence shown here is derived from an EMBL/GenBank/DDBJ whole genome shotgun (WGS) entry which is preliminary data.</text>
</comment>
<gene>
    <name evidence="3" type="ORF">DBP89_08325</name>
</gene>
<evidence type="ECO:0000313" key="4">
    <source>
        <dbReference type="Proteomes" id="UP000244552"/>
    </source>
</evidence>
<dbReference type="Pfam" id="PF09524">
    <property type="entry name" value="Phg_2220_C"/>
    <property type="match status" value="1"/>
</dbReference>
<evidence type="ECO:0000256" key="1">
    <source>
        <dbReference type="SAM" id="Coils"/>
    </source>
</evidence>
<dbReference type="RefSeq" id="WP_003699554.1">
    <property type="nucleotide sequence ID" value="NZ_CBCRTQ010000014.1"/>
</dbReference>
<reference evidence="3 4" key="1">
    <citation type="journal article" date="2018" name="Genome Announc.">
        <title>Fifty-Six Draft Genome Sequences of 10 Lactobacillus Species from 22 Commercial Dietary Supplements.</title>
        <authorList>
            <person name="Gangiredla J."/>
            <person name="Barnaba T.J."/>
            <person name="Mammel M.K."/>
            <person name="Lacher D.W."/>
            <person name="Elkins C.A."/>
            <person name="Lampel K.A."/>
            <person name="Whitehouse C.A."/>
            <person name="Tartera C."/>
        </authorList>
    </citation>
    <scope>NUCLEOTIDE SEQUENCE [LARGE SCALE GENOMIC DNA]</scope>
    <source>
        <strain evidence="3 4">DS11_12</strain>
    </source>
</reference>
<dbReference type="AlphaFoldDB" id="A0ABD6XGB2"/>
<accession>A0ABD6XGB2</accession>